<keyword evidence="1" id="KW-1133">Transmembrane helix</keyword>
<comment type="caution">
    <text evidence="2">The sequence shown here is derived from an EMBL/GenBank/DDBJ whole genome shotgun (WGS) entry which is preliminary data.</text>
</comment>
<keyword evidence="1" id="KW-0472">Membrane</keyword>
<reference evidence="3" key="1">
    <citation type="journal article" date="2019" name="Int. J. Syst. Evol. Microbiol.">
        <title>The Global Catalogue of Microorganisms (GCM) 10K type strain sequencing project: providing services to taxonomists for standard genome sequencing and annotation.</title>
        <authorList>
            <consortium name="The Broad Institute Genomics Platform"/>
            <consortium name="The Broad Institute Genome Sequencing Center for Infectious Disease"/>
            <person name="Wu L."/>
            <person name="Ma J."/>
        </authorList>
    </citation>
    <scope>NUCLEOTIDE SEQUENCE [LARGE SCALE GENOMIC DNA]</scope>
    <source>
        <strain evidence="3">CCUG 55328</strain>
    </source>
</reference>
<protein>
    <submittedName>
        <fullName evidence="2">Uncharacterized protein</fullName>
    </submittedName>
</protein>
<proteinExistence type="predicted"/>
<keyword evidence="1" id="KW-0812">Transmembrane</keyword>
<evidence type="ECO:0000313" key="3">
    <source>
        <dbReference type="Proteomes" id="UP001597151"/>
    </source>
</evidence>
<gene>
    <name evidence="2" type="ORF">ACFQ3C_06840</name>
</gene>
<organism evidence="2 3">
    <name type="scientific">Seohaeicola saemankumensis</name>
    <dbReference type="NCBI Taxonomy" id="481181"/>
    <lineage>
        <taxon>Bacteria</taxon>
        <taxon>Pseudomonadati</taxon>
        <taxon>Pseudomonadota</taxon>
        <taxon>Alphaproteobacteria</taxon>
        <taxon>Rhodobacterales</taxon>
        <taxon>Roseobacteraceae</taxon>
        <taxon>Seohaeicola</taxon>
    </lineage>
</organism>
<accession>A0ABW3TC90</accession>
<keyword evidence="3" id="KW-1185">Reference proteome</keyword>
<evidence type="ECO:0000313" key="2">
    <source>
        <dbReference type="EMBL" id="MFD1194380.1"/>
    </source>
</evidence>
<dbReference type="Proteomes" id="UP001597151">
    <property type="component" value="Unassembled WGS sequence"/>
</dbReference>
<dbReference type="EMBL" id="JBHTKR010000003">
    <property type="protein sequence ID" value="MFD1194380.1"/>
    <property type="molecule type" value="Genomic_DNA"/>
</dbReference>
<evidence type="ECO:0000256" key="1">
    <source>
        <dbReference type="SAM" id="Phobius"/>
    </source>
</evidence>
<dbReference type="RefSeq" id="WP_380789836.1">
    <property type="nucleotide sequence ID" value="NZ_JBHTKR010000003.1"/>
</dbReference>
<sequence>MDLSNIADIADLVAALAIVASLAFVGFELHMTRKQSELSNWREVLQAFTDYKAATNDIAFAAFLVRAHEDYEALDPAEKMSFGLFLEQGVHILGNFLKHNDSLPRKLVGLEDAIMNTFAEMLTTPGGAAWWAEAHDRKRFMQDTFRVVDGLLERRQNA</sequence>
<feature type="transmembrane region" description="Helical" evidence="1">
    <location>
        <begin position="6"/>
        <end position="27"/>
    </location>
</feature>
<name>A0ABW3TC90_9RHOB</name>